<evidence type="ECO:0000313" key="3">
    <source>
        <dbReference type="Proteomes" id="UP000626244"/>
    </source>
</evidence>
<keyword evidence="1" id="KW-0812">Transmembrane</keyword>
<gene>
    <name evidence="2" type="ORF">GCM10007380_03590</name>
</gene>
<accession>A0A8J3ACE3</accession>
<name>A0A8J3ACE3_9BACI</name>
<dbReference type="Proteomes" id="UP000626244">
    <property type="component" value="Unassembled WGS sequence"/>
</dbReference>
<protein>
    <recommendedName>
        <fullName evidence="4">DUF4257 domain-containing protein</fullName>
    </recommendedName>
</protein>
<keyword evidence="1" id="KW-1133">Transmembrane helix</keyword>
<evidence type="ECO:0008006" key="4">
    <source>
        <dbReference type="Google" id="ProtNLM"/>
    </source>
</evidence>
<dbReference type="RefSeq" id="WP_158093173.1">
    <property type="nucleotide sequence ID" value="NZ_BMHB01000001.1"/>
</dbReference>
<evidence type="ECO:0000313" key="2">
    <source>
        <dbReference type="EMBL" id="GGI10594.1"/>
    </source>
</evidence>
<organism evidence="2 3">
    <name type="scientific">Gottfriedia solisilvae</name>
    <dbReference type="NCBI Taxonomy" id="1516104"/>
    <lineage>
        <taxon>Bacteria</taxon>
        <taxon>Bacillati</taxon>
        <taxon>Bacillota</taxon>
        <taxon>Bacilli</taxon>
        <taxon>Bacillales</taxon>
        <taxon>Bacillaceae</taxon>
        <taxon>Gottfriedia</taxon>
    </lineage>
</organism>
<dbReference type="Pfam" id="PF14074">
    <property type="entry name" value="DUF4257"/>
    <property type="match status" value="1"/>
</dbReference>
<feature type="transmembrane region" description="Helical" evidence="1">
    <location>
        <begin position="6"/>
        <end position="26"/>
    </location>
</feature>
<keyword evidence="3" id="KW-1185">Reference proteome</keyword>
<proteinExistence type="predicted"/>
<sequence>MVQLYVLALVIGGVTGLIFHILFNKGTIMLPVKRKKGFFLGFLADILFGATAAALFVSLFIPENMLKDMRMVIGYCILAGLSSQSFLLSRALNTERERVASLHNISKQIV</sequence>
<feature type="transmembrane region" description="Helical" evidence="1">
    <location>
        <begin position="72"/>
        <end position="92"/>
    </location>
</feature>
<dbReference type="EMBL" id="BMHB01000001">
    <property type="protein sequence ID" value="GGI10594.1"/>
    <property type="molecule type" value="Genomic_DNA"/>
</dbReference>
<keyword evidence="1" id="KW-0472">Membrane</keyword>
<reference evidence="3" key="1">
    <citation type="journal article" date="2019" name="Int. J. Syst. Evol. Microbiol.">
        <title>The Global Catalogue of Microorganisms (GCM) 10K type strain sequencing project: providing services to taxonomists for standard genome sequencing and annotation.</title>
        <authorList>
            <consortium name="The Broad Institute Genomics Platform"/>
            <consortium name="The Broad Institute Genome Sequencing Center for Infectious Disease"/>
            <person name="Wu L."/>
            <person name="Ma J."/>
        </authorList>
    </citation>
    <scope>NUCLEOTIDE SEQUENCE [LARGE SCALE GENOMIC DNA]</scope>
    <source>
        <strain evidence="3">CGMCC 1.14993</strain>
    </source>
</reference>
<feature type="transmembrane region" description="Helical" evidence="1">
    <location>
        <begin position="38"/>
        <end position="60"/>
    </location>
</feature>
<dbReference type="OrthoDB" id="2968080at2"/>
<dbReference type="AlphaFoldDB" id="A0A8J3ACE3"/>
<dbReference type="InterPro" id="IPR025353">
    <property type="entry name" value="DUF4257"/>
</dbReference>
<comment type="caution">
    <text evidence="2">The sequence shown here is derived from an EMBL/GenBank/DDBJ whole genome shotgun (WGS) entry which is preliminary data.</text>
</comment>
<evidence type="ECO:0000256" key="1">
    <source>
        <dbReference type="SAM" id="Phobius"/>
    </source>
</evidence>